<proteinExistence type="predicted"/>
<dbReference type="EMBL" id="LAZR01006304">
    <property type="protein sequence ID" value="KKM93156.1"/>
    <property type="molecule type" value="Genomic_DNA"/>
</dbReference>
<name>A0A0F9M1D1_9ZZZZ</name>
<evidence type="ECO:0000313" key="1">
    <source>
        <dbReference type="EMBL" id="KKM93156.1"/>
    </source>
</evidence>
<protein>
    <submittedName>
        <fullName evidence="1">Uncharacterized protein</fullName>
    </submittedName>
</protein>
<comment type="caution">
    <text evidence="1">The sequence shown here is derived from an EMBL/GenBank/DDBJ whole genome shotgun (WGS) entry which is preliminary data.</text>
</comment>
<accession>A0A0F9M1D1</accession>
<organism evidence="1">
    <name type="scientific">marine sediment metagenome</name>
    <dbReference type="NCBI Taxonomy" id="412755"/>
    <lineage>
        <taxon>unclassified sequences</taxon>
        <taxon>metagenomes</taxon>
        <taxon>ecological metagenomes</taxon>
    </lineage>
</organism>
<dbReference type="AlphaFoldDB" id="A0A0F9M1D1"/>
<gene>
    <name evidence="1" type="ORF">LCGC14_1211200</name>
</gene>
<sequence>MNLMSFAGAFSPVARNEFFAKGKKYFAIQIFLPEKKRDKMLNELWDSLTEETWLEVAPVEVMQLQFSQKRAKKFQDAEEQADAYIKRRPKMIEYRELILQRMKEYRQKNGLMV</sequence>
<reference evidence="1" key="1">
    <citation type="journal article" date="2015" name="Nature">
        <title>Complex archaea that bridge the gap between prokaryotes and eukaryotes.</title>
        <authorList>
            <person name="Spang A."/>
            <person name="Saw J.H."/>
            <person name="Jorgensen S.L."/>
            <person name="Zaremba-Niedzwiedzka K."/>
            <person name="Martijn J."/>
            <person name="Lind A.E."/>
            <person name="van Eijk R."/>
            <person name="Schleper C."/>
            <person name="Guy L."/>
            <person name="Ettema T.J."/>
        </authorList>
    </citation>
    <scope>NUCLEOTIDE SEQUENCE</scope>
</reference>